<sequence>MSAVPAYRQRSTSSPIAAANHGYVAPLDPSLRIGAKFPYLELGRHAGGERRRRADPLPVGVVPIGARGMTKARPIFEDALLRVLGDLTPARCALITGRAAAYLREASDPDRPQRLTVQDMLKLDIEHLAFDGTTPLFAAYGALVAQARAEVYADAVAIGRATKDVLKEDGEAHLALFLASQPDATDHDLRAALRETEEAVAAQSQAIQVVRVALEKRHQQPP</sequence>
<dbReference type="KEGG" id="span:AWL63_19170"/>
<dbReference type="AlphaFoldDB" id="A0A1B3ZE96"/>
<accession>A0A1B3ZE96</accession>
<evidence type="ECO:0000313" key="1">
    <source>
        <dbReference type="EMBL" id="AOH85751.1"/>
    </source>
</evidence>
<reference evidence="1 2" key="1">
    <citation type="submission" date="2016-01" db="EMBL/GenBank/DDBJ databases">
        <title>Complete genome and mega plasmid sequence of Sphingomonas panacis DCY99 elicits systemic resistance in rice to Xanthomonas oryzae.</title>
        <authorList>
            <person name="Kim Y.J."/>
            <person name="Yang D.C."/>
            <person name="Sing P."/>
        </authorList>
    </citation>
    <scope>NUCLEOTIDE SEQUENCE [LARGE SCALE GENOMIC DNA]</scope>
    <source>
        <strain evidence="1 2">DCY99</strain>
    </source>
</reference>
<dbReference type="OrthoDB" id="7562030at2"/>
<dbReference type="EMBL" id="CP014168">
    <property type="protein sequence ID" value="AOH85751.1"/>
    <property type="molecule type" value="Genomic_DNA"/>
</dbReference>
<gene>
    <name evidence="1" type="ORF">AWL63_19170</name>
</gene>
<keyword evidence="2" id="KW-1185">Reference proteome</keyword>
<evidence type="ECO:0000313" key="2">
    <source>
        <dbReference type="Proteomes" id="UP000094256"/>
    </source>
</evidence>
<dbReference type="STRING" id="1560345.AWL63_19170"/>
<dbReference type="Proteomes" id="UP000094256">
    <property type="component" value="Chromosome"/>
</dbReference>
<protein>
    <submittedName>
        <fullName evidence="1">Uncharacterized protein</fullName>
    </submittedName>
</protein>
<dbReference type="RefSeq" id="WP_069206280.1">
    <property type="nucleotide sequence ID" value="NZ_CP014168.1"/>
</dbReference>
<organism evidence="1 2">
    <name type="scientific">Sphingomonas panacis</name>
    <dbReference type="NCBI Taxonomy" id="1560345"/>
    <lineage>
        <taxon>Bacteria</taxon>
        <taxon>Pseudomonadati</taxon>
        <taxon>Pseudomonadota</taxon>
        <taxon>Alphaproteobacteria</taxon>
        <taxon>Sphingomonadales</taxon>
        <taxon>Sphingomonadaceae</taxon>
        <taxon>Sphingomonas</taxon>
    </lineage>
</organism>
<name>A0A1B3ZE96_9SPHN</name>
<proteinExistence type="predicted"/>